<dbReference type="AlphaFoldDB" id="A0A384J7G6"/>
<dbReference type="KEGG" id="bfu:BCIN_02g00290"/>
<dbReference type="InterPro" id="IPR036188">
    <property type="entry name" value="FAD/NAD-bd_sf"/>
</dbReference>
<dbReference type="OrthoDB" id="10260355at2759"/>
<organism evidence="1 2">
    <name type="scientific">Botryotinia fuckeliana (strain B05.10)</name>
    <name type="common">Noble rot fungus</name>
    <name type="synonym">Botrytis cinerea</name>
    <dbReference type="NCBI Taxonomy" id="332648"/>
    <lineage>
        <taxon>Eukaryota</taxon>
        <taxon>Fungi</taxon>
        <taxon>Dikarya</taxon>
        <taxon>Ascomycota</taxon>
        <taxon>Pezizomycotina</taxon>
        <taxon>Leotiomycetes</taxon>
        <taxon>Helotiales</taxon>
        <taxon>Sclerotiniaceae</taxon>
        <taxon>Botrytis</taxon>
    </lineage>
</organism>
<reference evidence="1 2" key="1">
    <citation type="journal article" date="2011" name="PLoS Genet.">
        <title>Genomic analysis of the necrotrophic fungal pathogens Sclerotinia sclerotiorum and Botrytis cinerea.</title>
        <authorList>
            <person name="Amselem J."/>
            <person name="Cuomo C.A."/>
            <person name="van Kan J.A."/>
            <person name="Viaud M."/>
            <person name="Benito E.P."/>
            <person name="Couloux A."/>
            <person name="Coutinho P.M."/>
            <person name="de Vries R.P."/>
            <person name="Dyer P.S."/>
            <person name="Fillinger S."/>
            <person name="Fournier E."/>
            <person name="Gout L."/>
            <person name="Hahn M."/>
            <person name="Kohn L."/>
            <person name="Lapalu N."/>
            <person name="Plummer K.M."/>
            <person name="Pradier J.M."/>
            <person name="Quevillon E."/>
            <person name="Sharon A."/>
            <person name="Simon A."/>
            <person name="ten Have A."/>
            <person name="Tudzynski B."/>
            <person name="Tudzynski P."/>
            <person name="Wincker P."/>
            <person name="Andrew M."/>
            <person name="Anthouard V."/>
            <person name="Beever R.E."/>
            <person name="Beffa R."/>
            <person name="Benoit I."/>
            <person name="Bouzid O."/>
            <person name="Brault B."/>
            <person name="Chen Z."/>
            <person name="Choquer M."/>
            <person name="Collemare J."/>
            <person name="Cotton P."/>
            <person name="Danchin E.G."/>
            <person name="Da Silva C."/>
            <person name="Gautier A."/>
            <person name="Giraud C."/>
            <person name="Giraud T."/>
            <person name="Gonzalez C."/>
            <person name="Grossetete S."/>
            <person name="Guldener U."/>
            <person name="Henrissat B."/>
            <person name="Howlett B.J."/>
            <person name="Kodira C."/>
            <person name="Kretschmer M."/>
            <person name="Lappartient A."/>
            <person name="Leroch M."/>
            <person name="Levis C."/>
            <person name="Mauceli E."/>
            <person name="Neuveglise C."/>
            <person name="Oeser B."/>
            <person name="Pearson M."/>
            <person name="Poulain J."/>
            <person name="Poussereau N."/>
            <person name="Quesneville H."/>
            <person name="Rascle C."/>
            <person name="Schumacher J."/>
            <person name="Segurens B."/>
            <person name="Sexton A."/>
            <person name="Silva E."/>
            <person name="Sirven C."/>
            <person name="Soanes D.M."/>
            <person name="Talbot N.J."/>
            <person name="Templeton M."/>
            <person name="Yandava C."/>
            <person name="Yarden O."/>
            <person name="Zeng Q."/>
            <person name="Rollins J.A."/>
            <person name="Lebrun M.H."/>
            <person name="Dickman M."/>
        </authorList>
    </citation>
    <scope>NUCLEOTIDE SEQUENCE [LARGE SCALE GENOMIC DNA]</scope>
    <source>
        <strain evidence="1 2">B05.10</strain>
    </source>
</reference>
<dbReference type="VEuPathDB" id="FungiDB:Bcin02g00290"/>
<dbReference type="RefSeq" id="XP_024546801.1">
    <property type="nucleotide sequence ID" value="XM_024691031.1"/>
</dbReference>
<sequence length="124" mass="13672">MMVDIEGYEECWTKSIFHCLFCHGYEWSPAQSACILAIGDCAFPHVALHLARQALRLAENVTIYAHGNRALAKEIEAAKVASNLDVNSECRSKIEACNHSIQKFITNDDPSSGLTIVFDKDDGA</sequence>
<dbReference type="Proteomes" id="UP000001798">
    <property type="component" value="Chromosome 2"/>
</dbReference>
<gene>
    <name evidence="1" type="ORF">BCIN_02g00290</name>
</gene>
<reference evidence="1 2" key="2">
    <citation type="journal article" date="2012" name="Eukaryot. Cell">
        <title>Genome update of Botrytis cinerea strains B05.10 and T4.</title>
        <authorList>
            <person name="Staats M."/>
            <person name="van Kan J.A."/>
        </authorList>
    </citation>
    <scope>NUCLEOTIDE SEQUENCE [LARGE SCALE GENOMIC DNA]</scope>
    <source>
        <strain evidence="1 2">B05.10</strain>
    </source>
</reference>
<reference evidence="1 2" key="3">
    <citation type="journal article" date="2017" name="Mol. Plant Pathol.">
        <title>A gapless genome sequence of the fungus Botrytis cinerea.</title>
        <authorList>
            <person name="Van Kan J.A."/>
            <person name="Stassen J.H."/>
            <person name="Mosbach A."/>
            <person name="Van Der Lee T.A."/>
            <person name="Faino L."/>
            <person name="Farmer A.D."/>
            <person name="Papasotiriou D.G."/>
            <person name="Zhou S."/>
            <person name="Seidl M.F."/>
            <person name="Cottam E."/>
            <person name="Edel D."/>
            <person name="Hahn M."/>
            <person name="Schwartz D.C."/>
            <person name="Dietrich R.A."/>
            <person name="Widdison S."/>
            <person name="Scalliet G."/>
        </authorList>
    </citation>
    <scope>NUCLEOTIDE SEQUENCE [LARGE SCALE GENOMIC DNA]</scope>
    <source>
        <strain evidence="1 2">B05.10</strain>
    </source>
</reference>
<name>A0A384J7G6_BOTFB</name>
<evidence type="ECO:0000313" key="2">
    <source>
        <dbReference type="Proteomes" id="UP000001798"/>
    </source>
</evidence>
<proteinExistence type="predicted"/>
<dbReference type="GeneID" id="36393896"/>
<keyword evidence="2" id="KW-1185">Reference proteome</keyword>
<protein>
    <submittedName>
        <fullName evidence="1">Uncharacterized protein</fullName>
    </submittedName>
</protein>
<accession>A0A384J7G6</accession>
<dbReference type="Gene3D" id="3.50.50.60">
    <property type="entry name" value="FAD/NAD(P)-binding domain"/>
    <property type="match status" value="1"/>
</dbReference>
<dbReference type="EMBL" id="CP009806">
    <property type="protein sequence ID" value="ATZ46638.1"/>
    <property type="molecule type" value="Genomic_DNA"/>
</dbReference>
<evidence type="ECO:0000313" key="1">
    <source>
        <dbReference type="EMBL" id="ATZ46638.1"/>
    </source>
</evidence>